<feature type="active site" description="Proton donor/acceptor" evidence="12">
    <location>
        <position position="134"/>
    </location>
</feature>
<keyword evidence="7" id="KW-0457">Lysine biosynthesis</keyword>
<dbReference type="NCBIfam" id="TIGR00674">
    <property type="entry name" value="dapA"/>
    <property type="match status" value="1"/>
</dbReference>
<dbReference type="RefSeq" id="WP_230743113.1">
    <property type="nucleotide sequence ID" value="NZ_PGCK01000014.1"/>
</dbReference>
<name>A0AAP2W607_9EURY</name>
<dbReference type="InterPro" id="IPR002220">
    <property type="entry name" value="DapA-like"/>
</dbReference>
<evidence type="ECO:0000256" key="2">
    <source>
        <dbReference type="ARBA" id="ARBA00005120"/>
    </source>
</evidence>
<comment type="caution">
    <text evidence="14">The sequence shown here is derived from an EMBL/GenBank/DDBJ whole genome shotgun (WGS) entry which is preliminary data.</text>
</comment>
<dbReference type="PROSITE" id="PS00666">
    <property type="entry name" value="DHDPS_2"/>
    <property type="match status" value="1"/>
</dbReference>
<comment type="function">
    <text evidence="1">Catalyzes the condensation of (S)-aspartate-beta-semialdehyde [(S)-ASA] and pyruvate to 4-hydroxy-tetrahydrodipicolinate (HTPA).</text>
</comment>
<organism evidence="14 15">
    <name type="scientific">Methanooceanicella nereidis</name>
    <dbReference type="NCBI Taxonomy" id="2052831"/>
    <lineage>
        <taxon>Archaea</taxon>
        <taxon>Methanobacteriati</taxon>
        <taxon>Methanobacteriota</taxon>
        <taxon>Stenosarchaea group</taxon>
        <taxon>Methanomicrobia</taxon>
        <taxon>Methanocellales</taxon>
        <taxon>Methanocellaceae</taxon>
        <taxon>Methanooceanicella</taxon>
    </lineage>
</organism>
<dbReference type="GO" id="GO:0019877">
    <property type="term" value="P:diaminopimelate biosynthetic process"/>
    <property type="evidence" value="ECO:0007669"/>
    <property type="project" value="UniProtKB-KW"/>
</dbReference>
<sequence length="293" mass="31627">MYHPGGVYPAIPVPFKKNGDLDGESLIGLIQHFEDTDINGILIMGTSGEFAMMNDNERRKVVDIAVGSVNRLETIINAGYASTRETVSLAKYIKDAGGDAAIVVAPYFYHPSQKGMADHFVTVAEKADIPVLAYNIPSFSGNTLSPDIMTDFALEERIVGIKDSGGDPAALQEFIHRSYEGFSVMVGSDSLACFGLCMGAAGMIIGSAAIAPWICTEMYDALRKTDFKRALSMQLALNHVIKAMSVGTFPVSIKYCLRAQGLPAGYVRKPLEELSAAQKKEVEVHLKAANILK</sequence>
<evidence type="ECO:0000256" key="7">
    <source>
        <dbReference type="ARBA" id="ARBA00023154"/>
    </source>
</evidence>
<dbReference type="Proteomes" id="UP001320159">
    <property type="component" value="Unassembled WGS sequence"/>
</dbReference>
<keyword evidence="8" id="KW-0456">Lyase</keyword>
<protein>
    <recommendedName>
        <fullName evidence="3 11">4-hydroxy-tetrahydrodipicolinate synthase</fullName>
        <ecNumber evidence="3 11">4.3.3.7</ecNumber>
    </recommendedName>
</protein>
<keyword evidence="6" id="KW-0220">Diaminopimelate biosynthesis</keyword>
<dbReference type="CDD" id="cd00408">
    <property type="entry name" value="DHDPS-like"/>
    <property type="match status" value="1"/>
</dbReference>
<proteinExistence type="predicted"/>
<dbReference type="Pfam" id="PF00701">
    <property type="entry name" value="DHDPS"/>
    <property type="match status" value="1"/>
</dbReference>
<evidence type="ECO:0000256" key="1">
    <source>
        <dbReference type="ARBA" id="ARBA00003294"/>
    </source>
</evidence>
<dbReference type="InterPro" id="IPR013785">
    <property type="entry name" value="Aldolase_TIM"/>
</dbReference>
<evidence type="ECO:0000256" key="10">
    <source>
        <dbReference type="ARBA" id="ARBA00047836"/>
    </source>
</evidence>
<feature type="active site" description="Schiff-base intermediate with substrate" evidence="12">
    <location>
        <position position="162"/>
    </location>
</feature>
<evidence type="ECO:0000256" key="5">
    <source>
        <dbReference type="ARBA" id="ARBA00022605"/>
    </source>
</evidence>
<evidence type="ECO:0000256" key="11">
    <source>
        <dbReference type="NCBIfam" id="TIGR00674"/>
    </source>
</evidence>
<dbReference type="PANTHER" id="PTHR12128">
    <property type="entry name" value="DIHYDRODIPICOLINATE SYNTHASE"/>
    <property type="match status" value="1"/>
</dbReference>
<dbReference type="InterPro" id="IPR005263">
    <property type="entry name" value="DapA"/>
</dbReference>
<evidence type="ECO:0000256" key="13">
    <source>
        <dbReference type="PIRSR" id="PIRSR001365-2"/>
    </source>
</evidence>
<keyword evidence="15" id="KW-1185">Reference proteome</keyword>
<dbReference type="SUPFAM" id="SSF51569">
    <property type="entry name" value="Aldolase"/>
    <property type="match status" value="1"/>
</dbReference>
<evidence type="ECO:0000256" key="4">
    <source>
        <dbReference type="ARBA" id="ARBA00022490"/>
    </source>
</evidence>
<evidence type="ECO:0000256" key="8">
    <source>
        <dbReference type="ARBA" id="ARBA00023239"/>
    </source>
</evidence>
<evidence type="ECO:0000313" key="15">
    <source>
        <dbReference type="Proteomes" id="UP001320159"/>
    </source>
</evidence>
<dbReference type="GO" id="GO:0009089">
    <property type="term" value="P:lysine biosynthetic process via diaminopimelate"/>
    <property type="evidence" value="ECO:0007669"/>
    <property type="project" value="UniProtKB-UniRule"/>
</dbReference>
<dbReference type="EC" id="4.3.3.7" evidence="3 11"/>
<dbReference type="Gene3D" id="3.20.20.70">
    <property type="entry name" value="Aldolase class I"/>
    <property type="match status" value="1"/>
</dbReference>
<dbReference type="SMART" id="SM01130">
    <property type="entry name" value="DHDPS"/>
    <property type="match status" value="1"/>
</dbReference>
<feature type="binding site" evidence="13">
    <location>
        <position position="204"/>
    </location>
    <ligand>
        <name>pyruvate</name>
        <dbReference type="ChEBI" id="CHEBI:15361"/>
    </ligand>
</feature>
<reference evidence="14 15" key="1">
    <citation type="submission" date="2017-11" db="EMBL/GenBank/DDBJ databases">
        <title>Isolation and Characterization of Family Methanocellaceae Species from Potential Methane Hydrate Area Offshore Southwestern Taiwan.</title>
        <authorList>
            <person name="Zhang W.-L."/>
            <person name="Chen W.-C."/>
            <person name="Lai M.-C."/>
            <person name="Chen S.-C."/>
        </authorList>
    </citation>
    <scope>NUCLEOTIDE SEQUENCE [LARGE SCALE GENOMIC DNA]</scope>
    <source>
        <strain evidence="14 15">CWC-04</strain>
    </source>
</reference>
<dbReference type="PANTHER" id="PTHR12128:SF66">
    <property type="entry name" value="4-HYDROXY-2-OXOGLUTARATE ALDOLASE, MITOCHONDRIAL"/>
    <property type="match status" value="1"/>
</dbReference>
<gene>
    <name evidence="14" type="primary">dapA</name>
    <name evidence="14" type="ORF">CUJ83_14325</name>
</gene>
<dbReference type="GO" id="GO:0008840">
    <property type="term" value="F:4-hydroxy-tetrahydrodipicolinate synthase activity"/>
    <property type="evidence" value="ECO:0007669"/>
    <property type="project" value="UniProtKB-UniRule"/>
</dbReference>
<evidence type="ECO:0000313" key="14">
    <source>
        <dbReference type="EMBL" id="MCD1296175.1"/>
    </source>
</evidence>
<comment type="pathway">
    <text evidence="2">Amino-acid biosynthesis; L-lysine biosynthesis via DAP pathway; (S)-tetrahydrodipicolinate from L-aspartate: step 3/4.</text>
</comment>
<comment type="catalytic activity">
    <reaction evidence="10">
        <text>L-aspartate 4-semialdehyde + pyruvate = (2S,4S)-4-hydroxy-2,3,4,5-tetrahydrodipicolinate + H2O + H(+)</text>
        <dbReference type="Rhea" id="RHEA:34171"/>
        <dbReference type="ChEBI" id="CHEBI:15361"/>
        <dbReference type="ChEBI" id="CHEBI:15377"/>
        <dbReference type="ChEBI" id="CHEBI:15378"/>
        <dbReference type="ChEBI" id="CHEBI:67139"/>
        <dbReference type="ChEBI" id="CHEBI:537519"/>
        <dbReference type="EC" id="4.3.3.7"/>
    </reaction>
</comment>
<dbReference type="GO" id="GO:0008675">
    <property type="term" value="F:2-dehydro-3-deoxy-phosphogluconate aldolase activity"/>
    <property type="evidence" value="ECO:0007669"/>
    <property type="project" value="UniProtKB-ARBA"/>
</dbReference>
<evidence type="ECO:0000256" key="12">
    <source>
        <dbReference type="PIRSR" id="PIRSR001365-1"/>
    </source>
</evidence>
<keyword evidence="4" id="KW-0963">Cytoplasm</keyword>
<keyword evidence="9" id="KW-0704">Schiff base</keyword>
<dbReference type="AlphaFoldDB" id="A0AAP2W607"/>
<dbReference type="PIRSF" id="PIRSF001365">
    <property type="entry name" value="DHDPS"/>
    <property type="match status" value="1"/>
</dbReference>
<evidence type="ECO:0000256" key="9">
    <source>
        <dbReference type="ARBA" id="ARBA00023270"/>
    </source>
</evidence>
<accession>A0AAP2W607</accession>
<evidence type="ECO:0000256" key="3">
    <source>
        <dbReference type="ARBA" id="ARBA00012086"/>
    </source>
</evidence>
<evidence type="ECO:0000256" key="6">
    <source>
        <dbReference type="ARBA" id="ARBA00022915"/>
    </source>
</evidence>
<dbReference type="PRINTS" id="PR00146">
    <property type="entry name" value="DHPICSNTHASE"/>
</dbReference>
<keyword evidence="5" id="KW-0028">Amino-acid biosynthesis</keyword>
<dbReference type="InterPro" id="IPR020625">
    <property type="entry name" value="Schiff_base-form_aldolases_AS"/>
</dbReference>
<dbReference type="EMBL" id="PGCK01000014">
    <property type="protein sequence ID" value="MCD1296175.1"/>
    <property type="molecule type" value="Genomic_DNA"/>
</dbReference>